<feature type="compositionally biased region" description="Acidic residues" evidence="2">
    <location>
        <begin position="239"/>
        <end position="251"/>
    </location>
</feature>
<name>A0A940MF97_9ACTN</name>
<evidence type="ECO:0000313" key="5">
    <source>
        <dbReference type="Proteomes" id="UP000670475"/>
    </source>
</evidence>
<keyword evidence="1" id="KW-0418">Kinase</keyword>
<dbReference type="InterPro" id="IPR025843">
    <property type="entry name" value="Actino_peptide"/>
</dbReference>
<feature type="region of interest" description="Disordered" evidence="2">
    <location>
        <begin position="204"/>
        <end position="251"/>
    </location>
</feature>
<dbReference type="Gene3D" id="3.30.565.10">
    <property type="entry name" value="Histidine kinase-like ATPase, C-terminal domain"/>
    <property type="match status" value="1"/>
</dbReference>
<dbReference type="Pfam" id="PF13581">
    <property type="entry name" value="HATPase_c_2"/>
    <property type="match status" value="1"/>
</dbReference>
<dbReference type="InterPro" id="IPR003594">
    <property type="entry name" value="HATPase_dom"/>
</dbReference>
<evidence type="ECO:0000313" key="4">
    <source>
        <dbReference type="EMBL" id="MBP0458547.1"/>
    </source>
</evidence>
<keyword evidence="1" id="KW-0723">Serine/threonine-protein kinase</keyword>
<dbReference type="EMBL" id="JAGIQL010000045">
    <property type="protein sequence ID" value="MBP0458547.1"/>
    <property type="molecule type" value="Genomic_DNA"/>
</dbReference>
<comment type="caution">
    <text evidence="4">The sequence shown here is derived from an EMBL/GenBank/DDBJ whole genome shotgun (WGS) entry which is preliminary data.</text>
</comment>
<evidence type="ECO:0000256" key="1">
    <source>
        <dbReference type="ARBA" id="ARBA00022527"/>
    </source>
</evidence>
<dbReference type="CDD" id="cd16936">
    <property type="entry name" value="HATPase_RsbW-like"/>
    <property type="match status" value="1"/>
</dbReference>
<dbReference type="GO" id="GO:0004674">
    <property type="term" value="F:protein serine/threonine kinase activity"/>
    <property type="evidence" value="ECO:0007669"/>
    <property type="project" value="UniProtKB-KW"/>
</dbReference>
<evidence type="ECO:0000259" key="3">
    <source>
        <dbReference type="Pfam" id="PF13581"/>
    </source>
</evidence>
<keyword evidence="1" id="KW-0808">Transferase</keyword>
<gene>
    <name evidence="4" type="primary">tgmA</name>
    <name evidence="4" type="ORF">JFN87_13695</name>
</gene>
<evidence type="ECO:0000256" key="2">
    <source>
        <dbReference type="SAM" id="MobiDB-lite"/>
    </source>
</evidence>
<dbReference type="PANTHER" id="PTHR35526:SF3">
    <property type="entry name" value="ANTI-SIGMA-F FACTOR RSBW"/>
    <property type="match status" value="1"/>
</dbReference>
<protein>
    <submittedName>
        <fullName evidence="4">ATP-grasp-modified RiPP</fullName>
    </submittedName>
</protein>
<proteinExistence type="predicted"/>
<dbReference type="PANTHER" id="PTHR35526">
    <property type="entry name" value="ANTI-SIGMA-F FACTOR RSBW-RELATED"/>
    <property type="match status" value="1"/>
</dbReference>
<dbReference type="AlphaFoldDB" id="A0A940MF97"/>
<organism evidence="4 5">
    <name type="scientific">Streptomyces montanisoli</name>
    <dbReference type="NCBI Taxonomy" id="2798581"/>
    <lineage>
        <taxon>Bacteria</taxon>
        <taxon>Bacillati</taxon>
        <taxon>Actinomycetota</taxon>
        <taxon>Actinomycetes</taxon>
        <taxon>Kitasatosporales</taxon>
        <taxon>Streptomycetaceae</taxon>
        <taxon>Streptomyces</taxon>
    </lineage>
</organism>
<dbReference type="Proteomes" id="UP000670475">
    <property type="component" value="Unassembled WGS sequence"/>
</dbReference>
<sequence length="251" mass="27487">MTLYPSSGNSSRVDLACEPSSVRHARSHARDCFRAWGVPRETGYDALTIVSELTANAVRHAGTHEPGRLDAAPKPPRARACSLSLWFSGPRLYVSVHDETDEPPVLRPAFGDDENGRGLQLVAALSEGFWGFTRTTSRPGKHVWASLRLCTVTTKTIVRASTTKEIPKMTMIEKTPWGVRRMEPFPAGAVLPATRVVLDAETQTGNWLGEDGTRLPEMAKHKRSETSKETTTRTSLDGNSDEGSDQQGDTD</sequence>
<feature type="domain" description="Histidine kinase/HSP90-like ATPase" evidence="3">
    <location>
        <begin position="18"/>
        <end position="144"/>
    </location>
</feature>
<accession>A0A940MF97</accession>
<reference evidence="4" key="1">
    <citation type="submission" date="2021-03" db="EMBL/GenBank/DDBJ databases">
        <title>Whole genome sequence of Streptomyces bomunensis MMS17-BM035.</title>
        <authorList>
            <person name="Lee J.H."/>
        </authorList>
    </citation>
    <scope>NUCLEOTIDE SEQUENCE</scope>
    <source>
        <strain evidence="4">MMS17-BM035</strain>
    </source>
</reference>
<dbReference type="InterPro" id="IPR050267">
    <property type="entry name" value="Anti-sigma-factor_SerPK"/>
</dbReference>
<keyword evidence="5" id="KW-1185">Reference proteome</keyword>
<dbReference type="NCBIfam" id="TIGR04186">
    <property type="entry name" value="GRASP_targ"/>
    <property type="match status" value="1"/>
</dbReference>
<feature type="compositionally biased region" description="Basic and acidic residues" evidence="2">
    <location>
        <begin position="211"/>
        <end position="231"/>
    </location>
</feature>
<dbReference type="Pfam" id="PF14408">
    <property type="entry name" value="Actino_peptide"/>
    <property type="match status" value="1"/>
</dbReference>
<dbReference type="InterPro" id="IPR036890">
    <property type="entry name" value="HATPase_C_sf"/>
</dbReference>
<dbReference type="InterPro" id="IPR026496">
    <property type="entry name" value="GRASP_targ"/>
</dbReference>